<proteinExistence type="inferred from homology"/>
<dbReference type="Pfam" id="PF00553">
    <property type="entry name" value="CBM_2"/>
    <property type="match status" value="1"/>
</dbReference>
<dbReference type="InterPro" id="IPR017853">
    <property type="entry name" value="GH"/>
</dbReference>
<accession>A0AAE3W671</accession>
<dbReference type="PROSITE" id="PS00561">
    <property type="entry name" value="CBM2_A"/>
    <property type="match status" value="1"/>
</dbReference>
<dbReference type="InterPro" id="IPR001000">
    <property type="entry name" value="GH10_dom"/>
</dbReference>
<reference evidence="8 9" key="1">
    <citation type="submission" date="2023-07" db="EMBL/GenBank/DDBJ databases">
        <title>Sequencing the genomes of 1000 actinobacteria strains.</title>
        <authorList>
            <person name="Klenk H.-P."/>
        </authorList>
    </citation>
    <scope>NUCLEOTIDE SEQUENCE [LARGE SCALE GENOMIC DNA]</scope>
    <source>
        <strain evidence="8 9">DSM 44709</strain>
    </source>
</reference>
<comment type="catalytic activity">
    <reaction evidence="5">
        <text>Endohydrolysis of (1-&gt;4)-beta-D-xylosidic linkages in xylans.</text>
        <dbReference type="EC" id="3.2.1.8"/>
    </reaction>
</comment>
<evidence type="ECO:0000256" key="4">
    <source>
        <dbReference type="ARBA" id="ARBA00023326"/>
    </source>
</evidence>
<dbReference type="InterPro" id="IPR012291">
    <property type="entry name" value="CBM2_carb-bd_dom_sf"/>
</dbReference>
<dbReference type="InterPro" id="IPR018366">
    <property type="entry name" value="CBM2_CS"/>
</dbReference>
<evidence type="ECO:0000259" key="7">
    <source>
        <dbReference type="PROSITE" id="PS51760"/>
    </source>
</evidence>
<dbReference type="Gene3D" id="2.60.40.290">
    <property type="match status" value="1"/>
</dbReference>
<dbReference type="RefSeq" id="WP_307244753.1">
    <property type="nucleotide sequence ID" value="NZ_JAUSUZ010000001.1"/>
</dbReference>
<dbReference type="PROSITE" id="PS51760">
    <property type="entry name" value="GH10_2"/>
    <property type="match status" value="1"/>
</dbReference>
<evidence type="ECO:0000256" key="5">
    <source>
        <dbReference type="RuleBase" id="RU361174"/>
    </source>
</evidence>
<dbReference type="GO" id="GO:0031176">
    <property type="term" value="F:endo-1,4-beta-xylanase activity"/>
    <property type="evidence" value="ECO:0007669"/>
    <property type="project" value="UniProtKB-EC"/>
</dbReference>
<feature type="domain" description="GH10" evidence="7">
    <location>
        <begin position="26"/>
        <end position="357"/>
    </location>
</feature>
<dbReference type="PANTHER" id="PTHR31490:SF90">
    <property type="entry name" value="ENDO-1,4-BETA-XYLANASE A"/>
    <property type="match status" value="1"/>
</dbReference>
<evidence type="ECO:0000256" key="3">
    <source>
        <dbReference type="ARBA" id="ARBA00023295"/>
    </source>
</evidence>
<protein>
    <recommendedName>
        <fullName evidence="5">Beta-xylanase</fullName>
        <ecNumber evidence="5">3.2.1.8</ecNumber>
    </recommendedName>
</protein>
<dbReference type="Gene3D" id="3.20.20.80">
    <property type="entry name" value="Glycosidases"/>
    <property type="match status" value="1"/>
</dbReference>
<dbReference type="GO" id="GO:0030247">
    <property type="term" value="F:polysaccharide binding"/>
    <property type="evidence" value="ECO:0007669"/>
    <property type="project" value="UniProtKB-UniRule"/>
</dbReference>
<comment type="similarity">
    <text evidence="5">Belongs to the glycosyl hydrolase 10 (cellulase F) family.</text>
</comment>
<dbReference type="InterPro" id="IPR008965">
    <property type="entry name" value="CBM2/CBM3_carb-bd_dom_sf"/>
</dbReference>
<keyword evidence="3 5" id="KW-0326">Glycosidase</keyword>
<dbReference type="EC" id="3.2.1.8" evidence="5"/>
<dbReference type="SUPFAM" id="SSF51445">
    <property type="entry name" value="(Trans)glycosidases"/>
    <property type="match status" value="1"/>
</dbReference>
<name>A0AAE3W671_9ACTN</name>
<evidence type="ECO:0000256" key="1">
    <source>
        <dbReference type="ARBA" id="ARBA00022801"/>
    </source>
</evidence>
<dbReference type="PRINTS" id="PR00134">
    <property type="entry name" value="GLHYDRLASE10"/>
</dbReference>
<keyword evidence="2 5" id="KW-0119">Carbohydrate metabolism</keyword>
<sequence length="492" mass="52555">METADSTGDLHLDDVTVSYVPATPIQTGIPSIKDVVDEFPVGAAITPAALLGEHGKLLAKHFDSVTPGNALKWDATEPSEGTFRFADADTMVAFAQANDMAVRGHTLVWHNQTPAWVFLDDTGAPMTATAANKALLLARLEAHIRAVVGHYGDDIPVWDVVNEVIDESQPDGYRRSRWYEIAGLDYIRTAFRVAREVAPDATLVINDYNTNVPAKRDKLYALVALLKSEGVPIDAVGHQMHVNIDWPATAEVEAMIQKFVPLGVEQQITEMDVSIYTSESESFPTPPADRLLKVAYKYRDLFALYRRYAAEITSVTVWGLADDDTWLDTFPVTRKDAPLLFDTRLQAKDAYWGVVDPSRIGTVGTPTPTVSASPGASASPTPSGTAGACTVTYRVTGQWPGGFQGDVKVTNGAPAALASWTLGWEFTGGQRVSQVWGGAGGQSGTAVTIRNAAWNGTLAPGASASVGFLAGWTGVNPAPAAFTLNGTTCTTA</sequence>
<gene>
    <name evidence="8" type="ORF">J2S42_006156</name>
</gene>
<dbReference type="InterPro" id="IPR001919">
    <property type="entry name" value="CBD2"/>
</dbReference>
<keyword evidence="4 5" id="KW-0624">Polysaccharide degradation</keyword>
<feature type="domain" description="CBM2" evidence="6">
    <location>
        <begin position="382"/>
        <end position="492"/>
    </location>
</feature>
<dbReference type="GO" id="GO:0000272">
    <property type="term" value="P:polysaccharide catabolic process"/>
    <property type="evidence" value="ECO:0007669"/>
    <property type="project" value="UniProtKB-KW"/>
</dbReference>
<keyword evidence="1 5" id="KW-0378">Hydrolase</keyword>
<dbReference type="SMART" id="SM00633">
    <property type="entry name" value="Glyco_10"/>
    <property type="match status" value="1"/>
</dbReference>
<evidence type="ECO:0000313" key="8">
    <source>
        <dbReference type="EMBL" id="MDQ0369487.1"/>
    </source>
</evidence>
<dbReference type="PANTHER" id="PTHR31490">
    <property type="entry name" value="GLYCOSYL HYDROLASE"/>
    <property type="match status" value="1"/>
</dbReference>
<dbReference type="PROSITE" id="PS51173">
    <property type="entry name" value="CBM2"/>
    <property type="match status" value="1"/>
</dbReference>
<dbReference type="EMBL" id="JAUSUZ010000001">
    <property type="protein sequence ID" value="MDQ0369487.1"/>
    <property type="molecule type" value="Genomic_DNA"/>
</dbReference>
<keyword evidence="9" id="KW-1185">Reference proteome</keyword>
<dbReference type="Proteomes" id="UP001240236">
    <property type="component" value="Unassembled WGS sequence"/>
</dbReference>
<evidence type="ECO:0000256" key="2">
    <source>
        <dbReference type="ARBA" id="ARBA00023277"/>
    </source>
</evidence>
<dbReference type="Pfam" id="PF00331">
    <property type="entry name" value="Glyco_hydro_10"/>
    <property type="match status" value="1"/>
</dbReference>
<evidence type="ECO:0000259" key="6">
    <source>
        <dbReference type="PROSITE" id="PS51173"/>
    </source>
</evidence>
<comment type="caution">
    <text evidence="8">The sequence shown here is derived from an EMBL/GenBank/DDBJ whole genome shotgun (WGS) entry which is preliminary data.</text>
</comment>
<dbReference type="SUPFAM" id="SSF49384">
    <property type="entry name" value="Carbohydrate-binding domain"/>
    <property type="match status" value="1"/>
</dbReference>
<dbReference type="SMART" id="SM00637">
    <property type="entry name" value="CBD_II"/>
    <property type="match status" value="1"/>
</dbReference>
<organism evidence="8 9">
    <name type="scientific">Catenuloplanes indicus</name>
    <dbReference type="NCBI Taxonomy" id="137267"/>
    <lineage>
        <taxon>Bacteria</taxon>
        <taxon>Bacillati</taxon>
        <taxon>Actinomycetota</taxon>
        <taxon>Actinomycetes</taxon>
        <taxon>Micromonosporales</taxon>
        <taxon>Micromonosporaceae</taxon>
        <taxon>Catenuloplanes</taxon>
    </lineage>
</organism>
<dbReference type="InterPro" id="IPR044846">
    <property type="entry name" value="GH10"/>
</dbReference>
<evidence type="ECO:0000313" key="9">
    <source>
        <dbReference type="Proteomes" id="UP001240236"/>
    </source>
</evidence>
<dbReference type="AlphaFoldDB" id="A0AAE3W671"/>